<dbReference type="GO" id="GO:0051992">
    <property type="term" value="F:UDP-N-acetylmuramoyl-L-alanyl-D-glutamyl-meso-2,6-diaminopimelyl-D-alanyl-D-alanine:undecaprenyl-phosphate transferase activity"/>
    <property type="evidence" value="ECO:0007669"/>
    <property type="project" value="RHEA"/>
</dbReference>
<evidence type="ECO:0000256" key="4">
    <source>
        <dbReference type="ARBA" id="ARBA00022692"/>
    </source>
</evidence>
<keyword evidence="7" id="KW-0961">Cell wall biogenesis/degradation</keyword>
<evidence type="ECO:0000256" key="5">
    <source>
        <dbReference type="ARBA" id="ARBA00022989"/>
    </source>
</evidence>
<dbReference type="Pfam" id="PF00953">
    <property type="entry name" value="Glycos_transf_4"/>
    <property type="match status" value="1"/>
</dbReference>
<dbReference type="GO" id="GO:0071555">
    <property type="term" value="P:cell wall organization"/>
    <property type="evidence" value="ECO:0007669"/>
    <property type="project" value="UniProtKB-KW"/>
</dbReference>
<evidence type="ECO:0000256" key="7">
    <source>
        <dbReference type="HAMAP-Rule" id="MF_00038"/>
    </source>
</evidence>
<keyword evidence="6 7" id="KW-0472">Membrane</keyword>
<dbReference type="EC" id="2.7.8.13" evidence="7 8"/>
<accession>A0A0S6U0I5</accession>
<feature type="transmembrane region" description="Helical" evidence="7">
    <location>
        <begin position="148"/>
        <end position="168"/>
    </location>
</feature>
<feature type="transmembrane region" description="Helical" evidence="7">
    <location>
        <begin position="6"/>
        <end position="26"/>
    </location>
</feature>
<feature type="transmembrane region" description="Helical" evidence="7">
    <location>
        <begin position="75"/>
        <end position="92"/>
    </location>
</feature>
<keyword evidence="7" id="KW-0133">Cell shape</keyword>
<evidence type="ECO:0000256" key="9">
    <source>
        <dbReference type="PIRSR" id="PIRSR600715-1"/>
    </source>
</evidence>
<evidence type="ECO:0000256" key="3">
    <source>
        <dbReference type="ARBA" id="ARBA00022679"/>
    </source>
</evidence>
<comment type="pathway">
    <text evidence="7">Cell wall biogenesis; peptidoglycan biosynthesis.</text>
</comment>
<dbReference type="EMBL" id="DF384213">
    <property type="protein sequence ID" value="GAE01371.1"/>
    <property type="molecule type" value="Genomic_DNA"/>
</dbReference>
<feature type="transmembrane region" description="Helical" evidence="7">
    <location>
        <begin position="175"/>
        <end position="193"/>
    </location>
</feature>
<feature type="transmembrane region" description="Helical" evidence="7">
    <location>
        <begin position="296"/>
        <end position="315"/>
    </location>
</feature>
<evidence type="ECO:0000256" key="8">
    <source>
        <dbReference type="NCBIfam" id="TIGR00445"/>
    </source>
</evidence>
<evidence type="ECO:0000256" key="1">
    <source>
        <dbReference type="ARBA" id="ARBA00004141"/>
    </source>
</evidence>
<name>A0A0S6U0I5_CLOBO</name>
<keyword evidence="7" id="KW-0132">Cell division</keyword>
<feature type="transmembrane region" description="Helical" evidence="7">
    <location>
        <begin position="47"/>
        <end position="69"/>
    </location>
</feature>
<comment type="catalytic activity">
    <reaction evidence="7">
        <text>UDP-N-acetyl-alpha-D-muramoyl-L-alanyl-gamma-D-glutamyl-meso-2,6-diaminopimeloyl-D-alanyl-D-alanine + di-trans,octa-cis-undecaprenyl phosphate = di-trans,octa-cis-undecaprenyl diphospho-N-acetyl-alpha-D-muramoyl-L-alanyl-D-glutamyl-meso-2,6-diaminopimeloyl-D-alanyl-D-alanine + UMP</text>
        <dbReference type="Rhea" id="RHEA:28386"/>
        <dbReference type="ChEBI" id="CHEBI:57865"/>
        <dbReference type="ChEBI" id="CHEBI:60392"/>
        <dbReference type="ChEBI" id="CHEBI:61386"/>
        <dbReference type="ChEBI" id="CHEBI:61387"/>
        <dbReference type="EC" id="2.7.8.13"/>
    </reaction>
</comment>
<dbReference type="GO" id="GO:0046872">
    <property type="term" value="F:metal ion binding"/>
    <property type="evidence" value="ECO:0007669"/>
    <property type="project" value="UniProtKB-KW"/>
</dbReference>
<feature type="transmembrane region" description="Helical" evidence="7">
    <location>
        <begin position="249"/>
        <end position="275"/>
    </location>
</feature>
<organism evidence="10">
    <name type="scientific">Clostridium botulinum B str. Osaka05</name>
    <dbReference type="NCBI Taxonomy" id="1407017"/>
    <lineage>
        <taxon>Bacteria</taxon>
        <taxon>Bacillati</taxon>
        <taxon>Bacillota</taxon>
        <taxon>Clostridia</taxon>
        <taxon>Eubacteriales</taxon>
        <taxon>Clostridiaceae</taxon>
        <taxon>Clostridium</taxon>
    </lineage>
</organism>
<keyword evidence="7" id="KW-1003">Cell membrane</keyword>
<dbReference type="InterPro" id="IPR003524">
    <property type="entry name" value="PNAcMuramoyl-5peptid_Trfase"/>
</dbReference>
<dbReference type="Proteomes" id="UP000054164">
    <property type="component" value="Unassembled WGS sequence"/>
</dbReference>
<dbReference type="InterPro" id="IPR000715">
    <property type="entry name" value="Glycosyl_transferase_4"/>
</dbReference>
<evidence type="ECO:0000256" key="2">
    <source>
        <dbReference type="ARBA" id="ARBA00005583"/>
    </source>
</evidence>
<feature type="transmembrane region" description="Helical" evidence="7">
    <location>
        <begin position="112"/>
        <end position="128"/>
    </location>
</feature>
<dbReference type="GO" id="GO:0005886">
    <property type="term" value="C:plasma membrane"/>
    <property type="evidence" value="ECO:0007669"/>
    <property type="project" value="UniProtKB-SubCell"/>
</dbReference>
<dbReference type="PANTHER" id="PTHR22926">
    <property type="entry name" value="PHOSPHO-N-ACETYLMURAMOYL-PENTAPEPTIDE-TRANSFERASE"/>
    <property type="match status" value="1"/>
</dbReference>
<keyword evidence="7" id="KW-0573">Peptidoglycan synthesis</keyword>
<dbReference type="AlphaFoldDB" id="A0A0S6U0I5"/>
<sequence>MSTVIYAVLFSFLLSTITSLFLIPLFKKFNLGQSIKNGIPISHKKKAGTPTFGGIIFIFSSIITMLFMIKNYNKELLLVISSLIAFGLIGFIDDTLKKIHKKNEGLTSKGKMILLLFVSSIFAIYSYYDPSIGSIIMFPFTKKLFDLRILYIPFIIFYYVSTTNALNLTDGLDGLATSITLLVVTFFIFLSFGMGHYTLSISCGCIAGALLGFLRYNCYPAKIIMGDTGSLALGGAIATIAMILKNPFIVIIVGGIYVIEALSSLIQIVFFKLFGKRIFKMAPIHHSFELHGWHETKIVSVFSIITTILCLIGFLSM</sequence>
<comment type="function">
    <text evidence="7">Catalyzes the initial step of the lipid cycle reactions in the biosynthesis of the cell wall peptidoglycan: transfers peptidoglycan precursor phospho-MurNAc-pentapeptide from UDP-MurNAc-pentapeptide onto the lipid carrier undecaprenyl phosphate, yielding undecaprenyl-pyrophosphoryl-MurNAc-pentapeptide, known as lipid I.</text>
</comment>
<proteinExistence type="inferred from homology"/>
<keyword evidence="5 7" id="KW-1133">Transmembrane helix</keyword>
<dbReference type="GO" id="GO:0009252">
    <property type="term" value="P:peptidoglycan biosynthetic process"/>
    <property type="evidence" value="ECO:0007669"/>
    <property type="project" value="UniProtKB-UniRule"/>
</dbReference>
<comment type="cofactor">
    <cofactor evidence="7 9">
        <name>Mg(2+)</name>
        <dbReference type="ChEBI" id="CHEBI:18420"/>
    </cofactor>
</comment>
<keyword evidence="4 7" id="KW-0812">Transmembrane</keyword>
<dbReference type="InterPro" id="IPR018480">
    <property type="entry name" value="PNAcMuramoyl-5peptid_Trfase_CS"/>
</dbReference>
<dbReference type="NCBIfam" id="TIGR00445">
    <property type="entry name" value="mraY"/>
    <property type="match status" value="1"/>
</dbReference>
<dbReference type="GO" id="GO:0008360">
    <property type="term" value="P:regulation of cell shape"/>
    <property type="evidence" value="ECO:0007669"/>
    <property type="project" value="UniProtKB-KW"/>
</dbReference>
<dbReference type="GO" id="GO:0051301">
    <property type="term" value="P:cell division"/>
    <property type="evidence" value="ECO:0007669"/>
    <property type="project" value="UniProtKB-KW"/>
</dbReference>
<feature type="binding site" evidence="9">
    <location>
        <position position="167"/>
    </location>
    <ligand>
        <name>Mg(2+)</name>
        <dbReference type="ChEBI" id="CHEBI:18420"/>
    </ligand>
</feature>
<dbReference type="GO" id="GO:0008963">
    <property type="term" value="F:phospho-N-acetylmuramoyl-pentapeptide-transferase activity"/>
    <property type="evidence" value="ECO:0007669"/>
    <property type="project" value="UniProtKB-UniRule"/>
</dbReference>
<reference evidence="10" key="1">
    <citation type="submission" date="2013-10" db="EMBL/GenBank/DDBJ databases">
        <title>Draft genome sequence of Clostridium botulinum type B strain Osaka05.</title>
        <authorList>
            <person name="Sakaguchi Y."/>
            <person name="Hosomi K."/>
            <person name="Uchiyama J."/>
            <person name="Ogura Y."/>
            <person name="Sakaguchi M."/>
            <person name="Kohda T."/>
            <person name="Mukamoto M."/>
            <person name="Misawa N."/>
            <person name="Matsuzaki S."/>
            <person name="Hayashi T."/>
            <person name="Kozaki S."/>
        </authorList>
    </citation>
    <scope>NUCLEOTIDE SEQUENCE</scope>
    <source>
        <strain evidence="10">Osaka05</strain>
    </source>
</reference>
<dbReference type="PANTHER" id="PTHR22926:SF5">
    <property type="entry name" value="PHOSPHO-N-ACETYLMURAMOYL-PENTAPEPTIDE-TRANSFERASE HOMOLOG"/>
    <property type="match status" value="1"/>
</dbReference>
<protein>
    <recommendedName>
        <fullName evidence="7 8">Phospho-N-acetylmuramoyl-pentapeptide-transferase</fullName>
        <ecNumber evidence="7 8">2.7.8.13</ecNumber>
    </recommendedName>
    <alternativeName>
        <fullName evidence="7">UDP-MurNAc-pentapeptide phosphotransferase</fullName>
    </alternativeName>
</protein>
<dbReference type="CDD" id="cd06852">
    <property type="entry name" value="GT_MraY"/>
    <property type="match status" value="1"/>
</dbReference>
<dbReference type="RefSeq" id="WP_030033922.1">
    <property type="nucleotide sequence ID" value="NZ_DF384213.1"/>
</dbReference>
<evidence type="ECO:0000313" key="10">
    <source>
        <dbReference type="EMBL" id="GAE01371.1"/>
    </source>
</evidence>
<dbReference type="UniPathway" id="UPA00219"/>
<dbReference type="HAMAP" id="MF_00038">
    <property type="entry name" value="MraY"/>
    <property type="match status" value="1"/>
</dbReference>
<keyword evidence="7 9" id="KW-0479">Metal-binding</keyword>
<comment type="subcellular location">
    <subcellularLocation>
        <location evidence="7">Cell membrane</location>
        <topology evidence="7">Multi-pass membrane protein</topology>
    </subcellularLocation>
    <subcellularLocation>
        <location evidence="1">Membrane</location>
        <topology evidence="1">Multi-pass membrane protein</topology>
    </subcellularLocation>
</comment>
<keyword evidence="7 9" id="KW-0460">Magnesium</keyword>
<comment type="similarity">
    <text evidence="2 7">Belongs to the glycosyltransferase 4 family. MraY subfamily.</text>
</comment>
<keyword evidence="7" id="KW-0131">Cell cycle</keyword>
<dbReference type="PROSITE" id="PS01348">
    <property type="entry name" value="MRAY_2"/>
    <property type="match status" value="1"/>
</dbReference>
<dbReference type="HOGENOM" id="CLU_023982_0_1_9"/>
<evidence type="ECO:0000256" key="6">
    <source>
        <dbReference type="ARBA" id="ARBA00023136"/>
    </source>
</evidence>
<feature type="binding site" evidence="9">
    <location>
        <position position="227"/>
    </location>
    <ligand>
        <name>Mg(2+)</name>
        <dbReference type="ChEBI" id="CHEBI:18420"/>
    </ligand>
</feature>
<keyword evidence="3 7" id="KW-0808">Transferase</keyword>
<gene>
    <name evidence="7" type="primary">mraY</name>
    <name evidence="10" type="ORF">CBO05C_1061</name>
</gene>
<feature type="transmembrane region" description="Helical" evidence="7">
    <location>
        <begin position="199"/>
        <end position="216"/>
    </location>
</feature>